<keyword evidence="3 8" id="KW-1134">Transmembrane beta strand</keyword>
<accession>A0ABV0BTB4</accession>
<organism evidence="11 12">
    <name type="scientific">Sphingobacterium kitahiroshimense</name>
    <dbReference type="NCBI Taxonomy" id="470446"/>
    <lineage>
        <taxon>Bacteria</taxon>
        <taxon>Pseudomonadati</taxon>
        <taxon>Bacteroidota</taxon>
        <taxon>Sphingobacteriia</taxon>
        <taxon>Sphingobacteriales</taxon>
        <taxon>Sphingobacteriaceae</taxon>
        <taxon>Sphingobacterium</taxon>
    </lineage>
</organism>
<keyword evidence="12" id="KW-1185">Reference proteome</keyword>
<dbReference type="InterPro" id="IPR036942">
    <property type="entry name" value="Beta-barrel_TonB_sf"/>
</dbReference>
<reference evidence="11 12" key="1">
    <citation type="submission" date="2024-04" db="EMBL/GenBank/DDBJ databases">
        <title>WGS of bacteria from Torrens River.</title>
        <authorList>
            <person name="Wyrsch E.R."/>
            <person name="Drigo B."/>
        </authorList>
    </citation>
    <scope>NUCLEOTIDE SEQUENCE [LARGE SCALE GENOMIC DNA]</scope>
    <source>
        <strain evidence="11 12">TWI391</strain>
    </source>
</reference>
<evidence type="ECO:0000256" key="7">
    <source>
        <dbReference type="ARBA" id="ARBA00023237"/>
    </source>
</evidence>
<comment type="caution">
    <text evidence="11">The sequence shown here is derived from an EMBL/GenBank/DDBJ whole genome shotgun (WGS) entry which is preliminary data.</text>
</comment>
<dbReference type="PANTHER" id="PTHR30069">
    <property type="entry name" value="TONB-DEPENDENT OUTER MEMBRANE RECEPTOR"/>
    <property type="match status" value="1"/>
</dbReference>
<dbReference type="Pfam" id="PF07715">
    <property type="entry name" value="Plug"/>
    <property type="match status" value="1"/>
</dbReference>
<dbReference type="InterPro" id="IPR037066">
    <property type="entry name" value="Plug_dom_sf"/>
</dbReference>
<dbReference type="InterPro" id="IPR023997">
    <property type="entry name" value="TonB-dep_OMP_SusC/RagA_CS"/>
</dbReference>
<dbReference type="RefSeq" id="WP_346581392.1">
    <property type="nucleotide sequence ID" value="NZ_JBDJLH010000008.1"/>
</dbReference>
<sequence length="1115" mass="122841">MSYFYKKSAGLALCTLFSASSLFAQQSITGRVTDAKGPVAGVTVSVKGTARGTQTDTNGSFTIQASQGETLRFSNIGYKSTEIVVGSTKTINATLTEDASALDEVVVTAMGIKRAPKELGYAMSTVGAEELTKTGSPNFAGALYGKAPGVRISAAPGGATSGININIRGTNSITGNSQPLVIIDGVPMRQTTFNNSDYWGDQRARGNGLEDLNPEDIENISILKGASAAALYGSEAMNGVVLVTTKSGKAGKGFSVDFNATYTHDQIAYLPRFQDVRGPGYNKAYNNVNQSDDLFYYYGAGDAVNGVNRGVMNTNVNFGPKFDGKDIISWDGQVRPYSAQNSYHKFFNNPNNSIFNVAIGNTSENSNIRFSLTRQDNEMTALDSYNKKNIANLNASFTLWKKFKNDVVVNFINQHTHNRPLLTDRLINNFTGMISTFDNPDWYLNKYQTSLGYKYVIRDPNTQSLTPDEDIHYFGYRGDVLSFLWDSKAKQYDESSNRLIGSYTATYSITDDLSLRGRVSADVTALRTESRQPNEVPLAFGNSGGYSLGNQNANIYYGDFLATYNKQLNEDIKFGIVAGYTATRTQDTYVQNETDGGLVIRDWFDINASLNPARPNERYNYRRNMLRDAIFGTVNFNLKQFWNVEGTLRRERISTMHPDNNVLYYPSVNTSFILSDAVKLPDFFSYAKLRGSWGIVGNYPDIFKSALYYNIRTLGPQMANGSSVIYSTLPTSEFGNPGIKPETKNEIEFGIETKMLNGRLGLDVTYYNGLVKDQILNYTIPISSGSNSILANVGSLRNTGWEFAITGAPIQNENFKWNTVLNFSMNKNKVISLPGNAETLLLRDYDGQAAQLIAKVGETMGDIMVRPVKLDENGNKTVSSNGLYQIDGDKWIKAGNSMPKAVGGLINNFSYKNFSLDVLMDFRLGGSVMPTGVNWMTSRGLLEESLNAMDKEHGGLSYYQAKDASGRIVGIATNNTQGPNGETVFHDGMLMDGVLADGSQNSNIISQATYYNSTYNWGGPQYSQSRYELYVKKNNYVKMREISLGYRLPTSIANKLKAKNIQLSAFGRNLFFIYRSIKDLDPEQMTGGSNWINGVSNAGTSPATRTYGLMLRASF</sequence>
<dbReference type="InterPro" id="IPR023996">
    <property type="entry name" value="TonB-dep_OMP_SusC/RagA"/>
</dbReference>
<dbReference type="SUPFAM" id="SSF49464">
    <property type="entry name" value="Carboxypeptidase regulatory domain-like"/>
    <property type="match status" value="1"/>
</dbReference>
<dbReference type="NCBIfam" id="TIGR04056">
    <property type="entry name" value="OMP_RagA_SusC"/>
    <property type="match status" value="1"/>
</dbReference>
<evidence type="ECO:0000256" key="5">
    <source>
        <dbReference type="ARBA" id="ARBA00022729"/>
    </source>
</evidence>
<evidence type="ECO:0000313" key="12">
    <source>
        <dbReference type="Proteomes" id="UP001409291"/>
    </source>
</evidence>
<dbReference type="Proteomes" id="UP001409291">
    <property type="component" value="Unassembled WGS sequence"/>
</dbReference>
<comment type="similarity">
    <text evidence="8">Belongs to the TonB-dependent receptor family.</text>
</comment>
<keyword evidence="7 8" id="KW-0998">Cell outer membrane</keyword>
<name>A0ABV0BTB4_9SPHI</name>
<dbReference type="InterPro" id="IPR039426">
    <property type="entry name" value="TonB-dep_rcpt-like"/>
</dbReference>
<dbReference type="Gene3D" id="2.170.130.10">
    <property type="entry name" value="TonB-dependent receptor, plug domain"/>
    <property type="match status" value="1"/>
</dbReference>
<evidence type="ECO:0000256" key="1">
    <source>
        <dbReference type="ARBA" id="ARBA00004571"/>
    </source>
</evidence>
<feature type="signal peptide" evidence="9">
    <location>
        <begin position="1"/>
        <end position="24"/>
    </location>
</feature>
<proteinExistence type="inferred from homology"/>
<dbReference type="PANTHER" id="PTHR30069:SF29">
    <property type="entry name" value="HEMOGLOBIN AND HEMOGLOBIN-HAPTOGLOBIN-BINDING PROTEIN 1-RELATED"/>
    <property type="match status" value="1"/>
</dbReference>
<feature type="domain" description="TonB-dependent receptor plug" evidence="10">
    <location>
        <begin position="117"/>
        <end position="240"/>
    </location>
</feature>
<dbReference type="InterPro" id="IPR008969">
    <property type="entry name" value="CarboxyPept-like_regulatory"/>
</dbReference>
<dbReference type="Gene3D" id="2.60.40.1120">
    <property type="entry name" value="Carboxypeptidase-like, regulatory domain"/>
    <property type="match status" value="1"/>
</dbReference>
<evidence type="ECO:0000256" key="6">
    <source>
        <dbReference type="ARBA" id="ARBA00023136"/>
    </source>
</evidence>
<dbReference type="PROSITE" id="PS52016">
    <property type="entry name" value="TONB_DEPENDENT_REC_3"/>
    <property type="match status" value="1"/>
</dbReference>
<evidence type="ECO:0000256" key="3">
    <source>
        <dbReference type="ARBA" id="ARBA00022452"/>
    </source>
</evidence>
<protein>
    <submittedName>
        <fullName evidence="11">SusC/RagA family TonB-linked outer membrane protein</fullName>
    </submittedName>
</protein>
<dbReference type="Gene3D" id="2.40.170.20">
    <property type="entry name" value="TonB-dependent receptor, beta-barrel domain"/>
    <property type="match status" value="1"/>
</dbReference>
<gene>
    <name evidence="11" type="ORF">ABE541_12245</name>
</gene>
<keyword evidence="2 8" id="KW-0813">Transport</keyword>
<evidence type="ECO:0000256" key="8">
    <source>
        <dbReference type="PROSITE-ProRule" id="PRU01360"/>
    </source>
</evidence>
<dbReference type="SUPFAM" id="SSF56935">
    <property type="entry name" value="Porins"/>
    <property type="match status" value="1"/>
</dbReference>
<evidence type="ECO:0000256" key="9">
    <source>
        <dbReference type="SAM" id="SignalP"/>
    </source>
</evidence>
<dbReference type="Pfam" id="PF13715">
    <property type="entry name" value="CarbopepD_reg_2"/>
    <property type="match status" value="1"/>
</dbReference>
<keyword evidence="5 9" id="KW-0732">Signal</keyword>
<evidence type="ECO:0000313" key="11">
    <source>
        <dbReference type="EMBL" id="MEN5378030.1"/>
    </source>
</evidence>
<keyword evidence="6 8" id="KW-0472">Membrane</keyword>
<keyword evidence="4 8" id="KW-0812">Transmembrane</keyword>
<comment type="subcellular location">
    <subcellularLocation>
        <location evidence="1 8">Cell outer membrane</location>
        <topology evidence="1 8">Multi-pass membrane protein</topology>
    </subcellularLocation>
</comment>
<dbReference type="InterPro" id="IPR012910">
    <property type="entry name" value="Plug_dom"/>
</dbReference>
<evidence type="ECO:0000256" key="2">
    <source>
        <dbReference type="ARBA" id="ARBA00022448"/>
    </source>
</evidence>
<feature type="chain" id="PRO_5047339436" evidence="9">
    <location>
        <begin position="25"/>
        <end position="1115"/>
    </location>
</feature>
<dbReference type="NCBIfam" id="TIGR04057">
    <property type="entry name" value="SusC_RagA_signa"/>
    <property type="match status" value="1"/>
</dbReference>
<evidence type="ECO:0000256" key="4">
    <source>
        <dbReference type="ARBA" id="ARBA00022692"/>
    </source>
</evidence>
<dbReference type="EMBL" id="JBDJNQ010000005">
    <property type="protein sequence ID" value="MEN5378030.1"/>
    <property type="molecule type" value="Genomic_DNA"/>
</dbReference>
<evidence type="ECO:0000259" key="10">
    <source>
        <dbReference type="Pfam" id="PF07715"/>
    </source>
</evidence>